<dbReference type="Pfam" id="PF13621">
    <property type="entry name" value="Cupin_8"/>
    <property type="match status" value="1"/>
</dbReference>
<accession>A0A1W6N2G4</accession>
<dbReference type="PANTHER" id="PTHR12461">
    <property type="entry name" value="HYPOXIA-INDUCIBLE FACTOR 1 ALPHA INHIBITOR-RELATED"/>
    <property type="match status" value="1"/>
</dbReference>
<dbReference type="AlphaFoldDB" id="A0A1W6N2G4"/>
<sequence length="299" mass="34620">MADVFQTVDERERMSGEEFAELYVKRRRPVLLKRALSGCSALSRWTLDYLRRCSGDMIVPLKSWNGAGIAMTHMRFHDYADQLERYESAMGDRGSNAAERPAYLHDIPLKSILPEVEAALEQFPNQYFPIWYRSMWSDFAQFFLGPAGSITPLHFDSLLTHNLFFQIVGRKRFVLIPAQQLKFCYPYKWRWCRVDVEQPDFDRYPDYRRAHAVEVVLEPGDGLYFPSGTLHHVRSLDLGLSFNVDWHTQESAAAGLVAVARGMPLRNFYYNALIASGLWLGAPAKQVYPYYRSYLDYVS</sequence>
<dbReference type="KEGG" id="mbry:B1812_22200"/>
<dbReference type="SUPFAM" id="SSF51197">
    <property type="entry name" value="Clavaminate synthase-like"/>
    <property type="match status" value="1"/>
</dbReference>
<name>A0A1W6N2G4_9HYPH</name>
<dbReference type="Proteomes" id="UP000193978">
    <property type="component" value="Plasmid p1"/>
</dbReference>
<dbReference type="EMBL" id="CP019949">
    <property type="protein sequence ID" value="ARN83999.1"/>
    <property type="molecule type" value="Genomic_DNA"/>
</dbReference>
<dbReference type="Gene3D" id="2.60.120.650">
    <property type="entry name" value="Cupin"/>
    <property type="match status" value="1"/>
</dbReference>
<organism evidence="2 3">
    <name type="scientific">Methylocystis bryophila</name>
    <dbReference type="NCBI Taxonomy" id="655015"/>
    <lineage>
        <taxon>Bacteria</taxon>
        <taxon>Pseudomonadati</taxon>
        <taxon>Pseudomonadota</taxon>
        <taxon>Alphaproteobacteria</taxon>
        <taxon>Hyphomicrobiales</taxon>
        <taxon>Methylocystaceae</taxon>
        <taxon>Methylocystis</taxon>
    </lineage>
</organism>
<proteinExistence type="predicted"/>
<dbReference type="OrthoDB" id="479699at2"/>
<dbReference type="InterPro" id="IPR041667">
    <property type="entry name" value="Cupin_8"/>
</dbReference>
<dbReference type="InterPro" id="IPR003347">
    <property type="entry name" value="JmjC_dom"/>
</dbReference>
<evidence type="ECO:0000313" key="3">
    <source>
        <dbReference type="Proteomes" id="UP000193978"/>
    </source>
</evidence>
<dbReference type="PROSITE" id="PS51184">
    <property type="entry name" value="JMJC"/>
    <property type="match status" value="1"/>
</dbReference>
<feature type="domain" description="JmjC" evidence="1">
    <location>
        <begin position="96"/>
        <end position="263"/>
    </location>
</feature>
<dbReference type="PANTHER" id="PTHR12461:SF105">
    <property type="entry name" value="HYPOXIA-INDUCIBLE FACTOR 1-ALPHA INHIBITOR"/>
    <property type="match status" value="1"/>
</dbReference>
<dbReference type="SMART" id="SM00558">
    <property type="entry name" value="JmjC"/>
    <property type="match status" value="1"/>
</dbReference>
<evidence type="ECO:0000313" key="2">
    <source>
        <dbReference type="EMBL" id="ARN83999.1"/>
    </source>
</evidence>
<keyword evidence="3" id="KW-1185">Reference proteome</keyword>
<keyword evidence="2" id="KW-0614">Plasmid</keyword>
<evidence type="ECO:0000259" key="1">
    <source>
        <dbReference type="PROSITE" id="PS51184"/>
    </source>
</evidence>
<reference evidence="2 3" key="1">
    <citation type="submission" date="2017-02" db="EMBL/GenBank/DDBJ databases">
        <authorList>
            <person name="Peterson S.W."/>
        </authorList>
    </citation>
    <scope>NUCLEOTIDE SEQUENCE [LARGE SCALE GENOMIC DNA]</scope>
    <source>
        <strain evidence="2 3">S285</strain>
        <plasmid evidence="3">Plasmid p1</plasmid>
    </source>
</reference>
<geneLocation type="plasmid" evidence="2 3">
    <name>p1</name>
</geneLocation>
<gene>
    <name evidence="2" type="ORF">B1812_22200</name>
</gene>
<protein>
    <submittedName>
        <fullName evidence="2">Transcription factor jumonji</fullName>
    </submittedName>
</protein>
<dbReference type="RefSeq" id="WP_085774013.1">
    <property type="nucleotide sequence ID" value="NZ_AP027150.1"/>
</dbReference>